<dbReference type="EMBL" id="JBBEGN010000002">
    <property type="protein sequence ID" value="MEJ2867271.1"/>
    <property type="molecule type" value="Genomic_DNA"/>
</dbReference>
<comment type="caution">
    <text evidence="3">The sequence shown here is derived from an EMBL/GenBank/DDBJ whole genome shotgun (WGS) entry which is preliminary data.</text>
</comment>
<dbReference type="SUPFAM" id="SSF53474">
    <property type="entry name" value="alpha/beta-Hydrolases"/>
    <property type="match status" value="1"/>
</dbReference>
<feature type="domain" description="AB hydrolase-1" evidence="2">
    <location>
        <begin position="30"/>
        <end position="280"/>
    </location>
</feature>
<evidence type="ECO:0000313" key="3">
    <source>
        <dbReference type="EMBL" id="MEJ2867271.1"/>
    </source>
</evidence>
<keyword evidence="1 3" id="KW-0378">Hydrolase</keyword>
<dbReference type="PANTHER" id="PTHR43329">
    <property type="entry name" value="EPOXIDE HYDROLASE"/>
    <property type="match status" value="1"/>
</dbReference>
<dbReference type="Proteomes" id="UP001385809">
    <property type="component" value="Unassembled WGS sequence"/>
</dbReference>
<gene>
    <name evidence="3" type="ORF">WCD74_05800</name>
</gene>
<protein>
    <submittedName>
        <fullName evidence="3">Alpha/beta hydrolase</fullName>
    </submittedName>
</protein>
<dbReference type="GO" id="GO:0016787">
    <property type="term" value="F:hydrolase activity"/>
    <property type="evidence" value="ECO:0007669"/>
    <property type="project" value="UniProtKB-KW"/>
</dbReference>
<dbReference type="RefSeq" id="WP_337693886.1">
    <property type="nucleotide sequence ID" value="NZ_JBBEGN010000002.1"/>
</dbReference>
<evidence type="ECO:0000259" key="2">
    <source>
        <dbReference type="Pfam" id="PF00561"/>
    </source>
</evidence>
<dbReference type="Pfam" id="PF00561">
    <property type="entry name" value="Abhydrolase_1"/>
    <property type="match status" value="1"/>
</dbReference>
<dbReference type="InterPro" id="IPR029058">
    <property type="entry name" value="AB_hydrolase_fold"/>
</dbReference>
<reference evidence="3 4" key="1">
    <citation type="submission" date="2024-03" db="EMBL/GenBank/DDBJ databases">
        <title>Actinomycetospora sp. OC33-EN08, a novel actinomycete isolated from wild orchid (Aerides multiflora).</title>
        <authorList>
            <person name="Suriyachadkun C."/>
        </authorList>
    </citation>
    <scope>NUCLEOTIDE SEQUENCE [LARGE SCALE GENOMIC DNA]</scope>
    <source>
        <strain evidence="3 4">OC33-EN08</strain>
    </source>
</reference>
<evidence type="ECO:0000256" key="1">
    <source>
        <dbReference type="ARBA" id="ARBA00022801"/>
    </source>
</evidence>
<proteinExistence type="predicted"/>
<name>A0ABU8MIX9_9PSEU</name>
<accession>A0ABU8MIX9</accession>
<evidence type="ECO:0000313" key="4">
    <source>
        <dbReference type="Proteomes" id="UP001385809"/>
    </source>
</evidence>
<keyword evidence="4" id="KW-1185">Reference proteome</keyword>
<dbReference type="PRINTS" id="PR00412">
    <property type="entry name" value="EPOXHYDRLASE"/>
</dbReference>
<dbReference type="Gene3D" id="3.40.50.1820">
    <property type="entry name" value="alpha/beta hydrolase"/>
    <property type="match status" value="1"/>
</dbReference>
<dbReference type="PRINTS" id="PR00111">
    <property type="entry name" value="ABHYDROLASE"/>
</dbReference>
<dbReference type="InterPro" id="IPR000073">
    <property type="entry name" value="AB_hydrolase_1"/>
</dbReference>
<dbReference type="InterPro" id="IPR000639">
    <property type="entry name" value="Epox_hydrolase-like"/>
</dbReference>
<sequence>MSQLPEPFTYRKIDAEGTSVNVAVGGSGSPVLLLHGYPQTHLMWRDVAPELARDHTVVVTDLRGYGASDKPAPDADARNYGKRAMAADQLAVMRTLGFDRFDLVGHDRGARVAHRLTLDHPDAVARLALLDIVPTRHVFANVDKALAFGYFHWFFLATGGDVPETLLAGAPEFWIRTMVERLLAPGVTIAPEVMDHYVAAFSDPATIAATTADYKAGASVDLADDEETWESGRRVECPTLVLWGEHGFVGKAYDPLAVWRRYATDVRGRSMPSGHFIPEEAPAETVAELQGWLAR</sequence>
<organism evidence="3 4">
    <name type="scientific">Actinomycetospora aurantiaca</name>
    <dbReference type="NCBI Taxonomy" id="3129233"/>
    <lineage>
        <taxon>Bacteria</taxon>
        <taxon>Bacillati</taxon>
        <taxon>Actinomycetota</taxon>
        <taxon>Actinomycetes</taxon>
        <taxon>Pseudonocardiales</taxon>
        <taxon>Pseudonocardiaceae</taxon>
        <taxon>Actinomycetospora</taxon>
    </lineage>
</organism>